<dbReference type="SUPFAM" id="SSF52540">
    <property type="entry name" value="P-loop containing nucleoside triphosphate hydrolases"/>
    <property type="match status" value="1"/>
</dbReference>
<dbReference type="InterPro" id="IPR027417">
    <property type="entry name" value="P-loop_NTPase"/>
</dbReference>
<gene>
    <name evidence="6" type="ORF">RDB_LOCUS38909</name>
</gene>
<organism evidence="6 7">
    <name type="scientific">Rhizoctonia solani</name>
    <dbReference type="NCBI Taxonomy" id="456999"/>
    <lineage>
        <taxon>Eukaryota</taxon>
        <taxon>Fungi</taxon>
        <taxon>Dikarya</taxon>
        <taxon>Basidiomycota</taxon>
        <taxon>Agaricomycotina</taxon>
        <taxon>Agaricomycetes</taxon>
        <taxon>Cantharellales</taxon>
        <taxon>Ceratobasidiaceae</taxon>
        <taxon>Rhizoctonia</taxon>
    </lineage>
</organism>
<feature type="compositionally biased region" description="Polar residues" evidence="4">
    <location>
        <begin position="119"/>
        <end position="128"/>
    </location>
</feature>
<keyword evidence="3" id="KW-0067">ATP-binding</keyword>
<dbReference type="InterPro" id="IPR003960">
    <property type="entry name" value="ATPase_AAA_CS"/>
</dbReference>
<dbReference type="Gene3D" id="1.10.8.60">
    <property type="match status" value="1"/>
</dbReference>
<dbReference type="Gene3D" id="3.40.50.300">
    <property type="entry name" value="P-loop containing nucleotide triphosphate hydrolases"/>
    <property type="match status" value="1"/>
</dbReference>
<sequence length="280" mass="29630">MDGMLSSDVIVIGATNRPFDLDDAVIRRLPCRILIDLPDTYAREAIMRILLKDEHLDQDVSFASLASLTPHFSGSDLKHVCVTAALESAKELANISWAQHKGKKSTSIVSGLGVPSPAASDSGNSTPTGVDLAEGPIKLPSISTDDSTRSHSESQTRTLAKRHFTQALEQVRASTSETQASLVELRRWNDQFGSGKQSGANRGSGAPGPNPSRFNRPWMSGSGAPKTFATGSYIPRGNGMGPGISGTNTMGTSDSEANSSGLSFDLPVEGSYLRSLGVRL</sequence>
<evidence type="ECO:0000256" key="2">
    <source>
        <dbReference type="ARBA" id="ARBA00022741"/>
    </source>
</evidence>
<feature type="region of interest" description="Disordered" evidence="4">
    <location>
        <begin position="114"/>
        <end position="159"/>
    </location>
</feature>
<dbReference type="EMBL" id="CAJMXA010000789">
    <property type="protein sequence ID" value="CAE6443098.1"/>
    <property type="molecule type" value="Genomic_DNA"/>
</dbReference>
<name>A0A8H3AXT1_9AGAM</name>
<evidence type="ECO:0000313" key="6">
    <source>
        <dbReference type="EMBL" id="CAE6443098.1"/>
    </source>
</evidence>
<evidence type="ECO:0000259" key="5">
    <source>
        <dbReference type="Pfam" id="PF17862"/>
    </source>
</evidence>
<dbReference type="InterPro" id="IPR041569">
    <property type="entry name" value="AAA_lid_3"/>
</dbReference>
<accession>A0A8H3AXT1</accession>
<dbReference type="Pfam" id="PF17862">
    <property type="entry name" value="AAA_lid_3"/>
    <property type="match status" value="1"/>
</dbReference>
<proteinExistence type="predicted"/>
<comment type="subcellular location">
    <subcellularLocation>
        <location evidence="1">Mitochondrion membrane</location>
        <topology evidence="1">Single-pass membrane protein</topology>
    </subcellularLocation>
</comment>
<dbReference type="InterPro" id="IPR051701">
    <property type="entry name" value="Mito_OM_Translocase_MSP1"/>
</dbReference>
<dbReference type="PROSITE" id="PS00674">
    <property type="entry name" value="AAA"/>
    <property type="match status" value="1"/>
</dbReference>
<feature type="compositionally biased region" description="Polar residues" evidence="4">
    <location>
        <begin position="245"/>
        <end position="262"/>
    </location>
</feature>
<dbReference type="AlphaFoldDB" id="A0A8H3AXT1"/>
<protein>
    <recommendedName>
        <fullName evidence="5">AAA ATPase AAA+ lid domain-containing protein</fullName>
    </recommendedName>
</protein>
<reference evidence="6" key="1">
    <citation type="submission" date="2021-01" db="EMBL/GenBank/DDBJ databases">
        <authorList>
            <person name="Kaushik A."/>
        </authorList>
    </citation>
    <scope>NUCLEOTIDE SEQUENCE</scope>
    <source>
        <strain evidence="6">AG6-10EEA</strain>
    </source>
</reference>
<dbReference type="PANTHER" id="PTHR45644">
    <property type="entry name" value="AAA ATPASE, PUTATIVE (AFU_ORTHOLOGUE AFUA_2G12920)-RELATED-RELATED"/>
    <property type="match status" value="1"/>
</dbReference>
<keyword evidence="2" id="KW-0547">Nucleotide-binding</keyword>
<feature type="domain" description="AAA ATPase AAA+ lid" evidence="5">
    <location>
        <begin position="59"/>
        <end position="94"/>
    </location>
</feature>
<evidence type="ECO:0000256" key="1">
    <source>
        <dbReference type="ARBA" id="ARBA00004304"/>
    </source>
</evidence>
<comment type="caution">
    <text evidence="6">The sequence shown here is derived from an EMBL/GenBank/DDBJ whole genome shotgun (WGS) entry which is preliminary data.</text>
</comment>
<evidence type="ECO:0000256" key="3">
    <source>
        <dbReference type="ARBA" id="ARBA00022840"/>
    </source>
</evidence>
<feature type="region of interest" description="Disordered" evidence="4">
    <location>
        <begin position="191"/>
        <end position="262"/>
    </location>
</feature>
<dbReference type="Proteomes" id="UP000663853">
    <property type="component" value="Unassembled WGS sequence"/>
</dbReference>
<dbReference type="GO" id="GO:0005741">
    <property type="term" value="C:mitochondrial outer membrane"/>
    <property type="evidence" value="ECO:0007669"/>
    <property type="project" value="TreeGrafter"/>
</dbReference>
<evidence type="ECO:0000313" key="7">
    <source>
        <dbReference type="Proteomes" id="UP000663853"/>
    </source>
</evidence>
<dbReference type="GO" id="GO:0005524">
    <property type="term" value="F:ATP binding"/>
    <property type="evidence" value="ECO:0007669"/>
    <property type="project" value="UniProtKB-KW"/>
</dbReference>
<dbReference type="GO" id="GO:0016887">
    <property type="term" value="F:ATP hydrolysis activity"/>
    <property type="evidence" value="ECO:0007669"/>
    <property type="project" value="InterPro"/>
</dbReference>
<evidence type="ECO:0000256" key="4">
    <source>
        <dbReference type="SAM" id="MobiDB-lite"/>
    </source>
</evidence>
<dbReference type="PANTHER" id="PTHR45644:SF56">
    <property type="entry name" value="AAA ATPASE, PUTATIVE (AFU_ORTHOLOGUE AFUA_2G12920)-RELATED"/>
    <property type="match status" value="1"/>
</dbReference>
<feature type="compositionally biased region" description="Polar residues" evidence="4">
    <location>
        <begin position="191"/>
        <end position="201"/>
    </location>
</feature>